<dbReference type="NCBIfam" id="NF004747">
    <property type="entry name" value="PRK06078.1"/>
    <property type="match status" value="1"/>
</dbReference>
<evidence type="ECO:0000256" key="1">
    <source>
        <dbReference type="ARBA" id="ARBA00006915"/>
    </source>
</evidence>
<dbReference type="InterPro" id="IPR036566">
    <property type="entry name" value="PYNP-like_C_sf"/>
</dbReference>
<name>A0A347ZS99_9CHLR</name>
<evidence type="ECO:0000256" key="2">
    <source>
        <dbReference type="ARBA" id="ARBA00011738"/>
    </source>
</evidence>
<dbReference type="Proteomes" id="UP000256388">
    <property type="component" value="Unassembled WGS sequence"/>
</dbReference>
<keyword evidence="7" id="KW-1185">Reference proteome</keyword>
<dbReference type="EMBL" id="QUMS01000001">
    <property type="protein sequence ID" value="REG11255.1"/>
    <property type="molecule type" value="Genomic_DNA"/>
</dbReference>
<dbReference type="InterPro" id="IPR018090">
    <property type="entry name" value="Pyrmidine_PPas_bac/euk"/>
</dbReference>
<dbReference type="SUPFAM" id="SSF52418">
    <property type="entry name" value="Nucleoside phosphorylase/phosphoribosyltransferase catalytic domain"/>
    <property type="match status" value="1"/>
</dbReference>
<evidence type="ECO:0000259" key="5">
    <source>
        <dbReference type="SMART" id="SM00941"/>
    </source>
</evidence>
<dbReference type="AlphaFoldDB" id="A0A347ZS99"/>
<dbReference type="GO" id="GO:0004645">
    <property type="term" value="F:1,4-alpha-oligoglucan phosphorylase activity"/>
    <property type="evidence" value="ECO:0007669"/>
    <property type="project" value="InterPro"/>
</dbReference>
<dbReference type="PANTHER" id="PTHR10515:SF0">
    <property type="entry name" value="THYMIDINE PHOSPHORYLASE"/>
    <property type="match status" value="1"/>
</dbReference>
<dbReference type="PANTHER" id="PTHR10515">
    <property type="entry name" value="THYMIDINE PHOSPHORYLASE"/>
    <property type="match status" value="1"/>
</dbReference>
<dbReference type="RefSeq" id="WP_116224391.1">
    <property type="nucleotide sequence ID" value="NZ_AP018437.1"/>
</dbReference>
<evidence type="ECO:0000256" key="3">
    <source>
        <dbReference type="ARBA" id="ARBA00022676"/>
    </source>
</evidence>
<dbReference type="InterPro" id="IPR000053">
    <property type="entry name" value="Thymidine/pyrmidine_PPase"/>
</dbReference>
<dbReference type="NCBIfam" id="TIGR02644">
    <property type="entry name" value="Y_phosphoryl"/>
    <property type="match status" value="1"/>
</dbReference>
<dbReference type="PIRSF" id="PIRSF000478">
    <property type="entry name" value="TP_PyNP"/>
    <property type="match status" value="1"/>
</dbReference>
<dbReference type="InterPro" id="IPR017459">
    <property type="entry name" value="Glycosyl_Trfase_fam3_N_dom"/>
</dbReference>
<dbReference type="Pfam" id="PF00591">
    <property type="entry name" value="Glycos_transf_3"/>
    <property type="match status" value="1"/>
</dbReference>
<dbReference type="Pfam" id="PF02885">
    <property type="entry name" value="Glycos_trans_3N"/>
    <property type="match status" value="1"/>
</dbReference>
<comment type="caution">
    <text evidence="6">The sequence shown here is derived from an EMBL/GenBank/DDBJ whole genome shotgun (WGS) entry which is preliminary data.</text>
</comment>
<reference evidence="6 7" key="1">
    <citation type="submission" date="2018-08" db="EMBL/GenBank/DDBJ databases">
        <title>Genomic Encyclopedia of Type Strains, Phase IV (KMG-IV): sequencing the most valuable type-strain genomes for metagenomic binning, comparative biology and taxonomic classification.</title>
        <authorList>
            <person name="Goeker M."/>
        </authorList>
    </citation>
    <scope>NUCLEOTIDE SEQUENCE [LARGE SCALE GENOMIC DNA]</scope>
    <source>
        <strain evidence="6 7">DSM 23923</strain>
    </source>
</reference>
<dbReference type="GO" id="GO:0006213">
    <property type="term" value="P:pyrimidine nucleoside metabolic process"/>
    <property type="evidence" value="ECO:0007669"/>
    <property type="project" value="InterPro"/>
</dbReference>
<feature type="domain" description="Pyrimidine nucleoside phosphorylase C-terminal" evidence="5">
    <location>
        <begin position="345"/>
        <end position="419"/>
    </location>
</feature>
<dbReference type="GO" id="GO:0005829">
    <property type="term" value="C:cytosol"/>
    <property type="evidence" value="ECO:0007669"/>
    <property type="project" value="TreeGrafter"/>
</dbReference>
<dbReference type="SUPFAM" id="SSF47648">
    <property type="entry name" value="Nucleoside phosphorylase/phosphoribosyltransferase N-terminal domain"/>
    <property type="match status" value="1"/>
</dbReference>
<dbReference type="InterPro" id="IPR035902">
    <property type="entry name" value="Nuc_phospho_transferase"/>
</dbReference>
<evidence type="ECO:0000313" key="7">
    <source>
        <dbReference type="Proteomes" id="UP000256388"/>
    </source>
</evidence>
<evidence type="ECO:0000313" key="6">
    <source>
        <dbReference type="EMBL" id="REG11255.1"/>
    </source>
</evidence>
<dbReference type="Gene3D" id="3.40.1030.10">
    <property type="entry name" value="Nucleoside phosphorylase/phosphoribosyltransferase catalytic domain"/>
    <property type="match status" value="1"/>
</dbReference>
<dbReference type="InterPro" id="IPR013102">
    <property type="entry name" value="PYNP_C"/>
</dbReference>
<gene>
    <name evidence="6" type="ORF">DFR64_1133</name>
</gene>
<comment type="subunit">
    <text evidence="2">Homodimer.</text>
</comment>
<keyword evidence="4" id="KW-0808">Transferase</keyword>
<dbReference type="NCBIfam" id="NF004490">
    <property type="entry name" value="PRK05820.1"/>
    <property type="match status" value="1"/>
</dbReference>
<dbReference type="InterPro" id="IPR036320">
    <property type="entry name" value="Glycosyl_Trfase_fam3_N_dom_sf"/>
</dbReference>
<sequence length="434" mass="46341">MRAVDIIIRKRDHFQLTKEEIKFFISGVVDGSIPDYQASAWAMAVLLNGMTDQETTELTLAMAESGETLDLSEIAPIVVDKHSTGGVGDKVTLVVTPLVASCGLPVGKMSGRGLGFSGGTLDKLDSIPGYRSDLSKQEFLDQLKEFGFVLTGQSADLAPADRILYKLRDVTGTVDSLPLIASSVMSKKIAGGANAIVLDVKVGNGAFMKTIEDARKLAETMIAIGKLSGRKVEALLSDMNQPLGVAVGNAVELREAIDTLHDGGPADFHEHCLVIASHMLLLGKKVSTLDEARAMAEDALKSGRAWEEFRALVIRQGGDVSFIDHPEKLPGAAVTYEMKAERDGFIAELRAQTVGETAVSLGAGRAKKEDSIDLGVGMYVRVKVGDQVKKGDVLFTILAKSEADAQAAAKRLATGIQWSDKPVEPLPLFYATKS</sequence>
<dbReference type="OrthoDB" id="9763887at2"/>
<proteinExistence type="inferred from homology"/>
<dbReference type="Pfam" id="PF07831">
    <property type="entry name" value="PYNP_C"/>
    <property type="match status" value="1"/>
</dbReference>
<dbReference type="Gene3D" id="3.90.1170.30">
    <property type="entry name" value="Pyrimidine nucleoside phosphorylase-like, C-terminal domain"/>
    <property type="match status" value="1"/>
</dbReference>
<comment type="similarity">
    <text evidence="1">Belongs to the thymidine/pyrimidine-nucleoside phosphorylase family.</text>
</comment>
<dbReference type="FunFam" id="3.40.1030.10:FF:000003">
    <property type="entry name" value="Pyrimidine-nucleoside phosphorylase"/>
    <property type="match status" value="1"/>
</dbReference>
<dbReference type="Gene3D" id="1.20.970.10">
    <property type="entry name" value="Transferase, Pyrimidine Nucleoside Phosphorylase, Chain C"/>
    <property type="match status" value="1"/>
</dbReference>
<protein>
    <submittedName>
        <fullName evidence="6">Pyrimidine-nucleoside phosphorylase</fullName>
    </submittedName>
</protein>
<dbReference type="GO" id="GO:0006206">
    <property type="term" value="P:pyrimidine nucleobase metabolic process"/>
    <property type="evidence" value="ECO:0007669"/>
    <property type="project" value="InterPro"/>
</dbReference>
<evidence type="ECO:0000256" key="4">
    <source>
        <dbReference type="ARBA" id="ARBA00022679"/>
    </source>
</evidence>
<organism evidence="6 7">
    <name type="scientific">Pelolinea submarina</name>
    <dbReference type="NCBI Taxonomy" id="913107"/>
    <lineage>
        <taxon>Bacteria</taxon>
        <taxon>Bacillati</taxon>
        <taxon>Chloroflexota</taxon>
        <taxon>Anaerolineae</taxon>
        <taxon>Anaerolineales</taxon>
        <taxon>Anaerolineaceae</taxon>
        <taxon>Pelolinea</taxon>
    </lineage>
</organism>
<dbReference type="InterPro" id="IPR000312">
    <property type="entry name" value="Glycosyl_Trfase_fam3"/>
</dbReference>
<accession>A0A347ZS99</accession>
<dbReference type="GO" id="GO:0009032">
    <property type="term" value="F:thymidine phosphorylase activity"/>
    <property type="evidence" value="ECO:0007669"/>
    <property type="project" value="TreeGrafter"/>
</dbReference>
<dbReference type="SMART" id="SM00941">
    <property type="entry name" value="PYNP_C"/>
    <property type="match status" value="1"/>
</dbReference>
<keyword evidence="3" id="KW-0328">Glycosyltransferase</keyword>
<dbReference type="SUPFAM" id="SSF54680">
    <property type="entry name" value="Pyrimidine nucleoside phosphorylase C-terminal domain"/>
    <property type="match status" value="1"/>
</dbReference>